<proteinExistence type="predicted"/>
<reference evidence="4" key="1">
    <citation type="submission" date="2007-09" db="EMBL/GenBank/DDBJ databases">
        <title>Complete genome sequence of Rickettsia canadensis.</title>
        <authorList>
            <person name="Madan A."/>
            <person name="Fahey J."/>
            <person name="Helton E."/>
            <person name="Ketteman M."/>
            <person name="Madan A."/>
            <person name="Rodrigues S."/>
            <person name="Sanchez A."/>
            <person name="Whiting M."/>
            <person name="Dasch G."/>
            <person name="Eremeeva M."/>
        </authorList>
    </citation>
    <scope>NUCLEOTIDE SEQUENCE [LARGE SCALE GENOMIC DNA]</scope>
    <source>
        <strain evidence="4">McKiel</strain>
    </source>
</reference>
<feature type="region of interest" description="Disordered" evidence="1">
    <location>
        <begin position="36"/>
        <end position="57"/>
    </location>
</feature>
<dbReference type="EMBL" id="CP000409">
    <property type="protein sequence ID" value="ABV73479.1"/>
    <property type="molecule type" value="Genomic_DNA"/>
</dbReference>
<evidence type="ECO:0000256" key="2">
    <source>
        <dbReference type="SAM" id="SignalP"/>
    </source>
</evidence>
<dbReference type="Proteomes" id="UP000007056">
    <property type="component" value="Chromosome"/>
</dbReference>
<dbReference type="RefSeq" id="WP_012148676.1">
    <property type="nucleotide sequence ID" value="NC_009879.1"/>
</dbReference>
<feature type="chain" id="PRO_5002719460" evidence="2">
    <location>
        <begin position="32"/>
        <end position="57"/>
    </location>
</feature>
<accession>A8EYP6</accession>
<dbReference type="HOGENOM" id="CLU_2993820_0_0_5"/>
<dbReference type="KEGG" id="rcm:A1E_02675"/>
<evidence type="ECO:0000256" key="1">
    <source>
        <dbReference type="SAM" id="MobiDB-lite"/>
    </source>
</evidence>
<evidence type="ECO:0000313" key="4">
    <source>
        <dbReference type="Proteomes" id="UP000007056"/>
    </source>
</evidence>
<feature type="signal peptide" evidence="2">
    <location>
        <begin position="1"/>
        <end position="31"/>
    </location>
</feature>
<dbReference type="AlphaFoldDB" id="A8EYP6"/>
<sequence>MKIIEKQFMQNIKKSAVLFILPLMFFNIASAANSTNSVNKQPQIDPQSKIQDPNIFS</sequence>
<keyword evidence="2" id="KW-0732">Signal</keyword>
<protein>
    <submittedName>
        <fullName evidence="3">Tetratricopeptide repeat-containing protein</fullName>
    </submittedName>
</protein>
<dbReference type="STRING" id="293613.A1E_02675"/>
<name>A8EYP6_RICCK</name>
<organism evidence="3 4">
    <name type="scientific">Rickettsia canadensis (strain McKiel)</name>
    <dbReference type="NCBI Taxonomy" id="293613"/>
    <lineage>
        <taxon>Bacteria</taxon>
        <taxon>Pseudomonadati</taxon>
        <taxon>Pseudomonadota</taxon>
        <taxon>Alphaproteobacteria</taxon>
        <taxon>Rickettsiales</taxon>
        <taxon>Rickettsiaceae</taxon>
        <taxon>Rickettsieae</taxon>
        <taxon>Rickettsia</taxon>
        <taxon>belli group</taxon>
    </lineage>
</organism>
<evidence type="ECO:0000313" key="3">
    <source>
        <dbReference type="EMBL" id="ABV73479.1"/>
    </source>
</evidence>
<gene>
    <name evidence="3" type="ordered locus">A1E_02675</name>
</gene>